<evidence type="ECO:0000313" key="3">
    <source>
        <dbReference type="Proteomes" id="UP000292702"/>
    </source>
</evidence>
<comment type="caution">
    <text evidence="2">The sequence shown here is derived from an EMBL/GenBank/DDBJ whole genome shotgun (WGS) entry which is preliminary data.</text>
</comment>
<accession>A0A4R0RHK8</accession>
<dbReference type="OrthoDB" id="1099063at2759"/>
<dbReference type="EMBL" id="RWJN01000118">
    <property type="protein sequence ID" value="TCD66886.1"/>
    <property type="molecule type" value="Genomic_DNA"/>
</dbReference>
<organism evidence="2 3">
    <name type="scientific">Steccherinum ochraceum</name>
    <dbReference type="NCBI Taxonomy" id="92696"/>
    <lineage>
        <taxon>Eukaryota</taxon>
        <taxon>Fungi</taxon>
        <taxon>Dikarya</taxon>
        <taxon>Basidiomycota</taxon>
        <taxon>Agaricomycotina</taxon>
        <taxon>Agaricomycetes</taxon>
        <taxon>Polyporales</taxon>
        <taxon>Steccherinaceae</taxon>
        <taxon>Steccherinum</taxon>
    </lineage>
</organism>
<keyword evidence="3" id="KW-1185">Reference proteome</keyword>
<dbReference type="Proteomes" id="UP000292702">
    <property type="component" value="Unassembled WGS sequence"/>
</dbReference>
<evidence type="ECO:0000256" key="1">
    <source>
        <dbReference type="SAM" id="MobiDB-lite"/>
    </source>
</evidence>
<feature type="region of interest" description="Disordered" evidence="1">
    <location>
        <begin position="295"/>
        <end position="320"/>
    </location>
</feature>
<feature type="compositionally biased region" description="Basic residues" evidence="1">
    <location>
        <begin position="295"/>
        <end position="304"/>
    </location>
</feature>
<gene>
    <name evidence="2" type="ORF">EIP91_000784</name>
</gene>
<name>A0A4R0RHK8_9APHY</name>
<protein>
    <submittedName>
        <fullName evidence="2">Uncharacterized protein</fullName>
    </submittedName>
</protein>
<dbReference type="STRING" id="92696.A0A4R0RHK8"/>
<dbReference type="PROSITE" id="PS51257">
    <property type="entry name" value="PROKAR_LIPOPROTEIN"/>
    <property type="match status" value="1"/>
</dbReference>
<feature type="region of interest" description="Disordered" evidence="1">
    <location>
        <begin position="213"/>
        <end position="235"/>
    </location>
</feature>
<feature type="compositionally biased region" description="Acidic residues" evidence="1">
    <location>
        <begin position="145"/>
        <end position="156"/>
    </location>
</feature>
<dbReference type="AlphaFoldDB" id="A0A4R0RHK8"/>
<feature type="compositionally biased region" description="Basic and acidic residues" evidence="1">
    <location>
        <begin position="213"/>
        <end position="227"/>
    </location>
</feature>
<evidence type="ECO:0000313" key="2">
    <source>
        <dbReference type="EMBL" id="TCD66886.1"/>
    </source>
</evidence>
<sequence>MAKARISHFSCGRPSFACSSSFSCTSSTRYYRPRVASSTTRTASTYSSHADVETTSSAVPPPLAFFHPNFPASRAPFMTKEEEYQLELMTTLAAIHPPTYAHGAHILRNDTPALLAESSSGLDRSPAEPRTSSVQKASETHQEQEPELEDPESEISDQEWEIRTGRAIYILQQTLPTFFSTGLISSLDLPEPPPSTAQRPSFTDSLLSTFTTDKAKGKGKAREESGLHSKKQKHADGIYSPRVRLEYKPPVALPTPLPRVLRVEGLHLYIGSSVFVRHTLNALYTDLRVEIRRARVHGPPKSKRSNSGGDPDVPKPAASQSKYRCIREKSFFMGLGVTGTGRVSGAPAEWEINCTYTFSPITGLIHLHTIDSIEPAPHAALFEAMGRFGLVGSGGNERGAGSGGMTGCGGKGGSS</sequence>
<feature type="region of interest" description="Disordered" evidence="1">
    <location>
        <begin position="117"/>
        <end position="156"/>
    </location>
</feature>
<proteinExistence type="predicted"/>
<reference evidence="2 3" key="1">
    <citation type="submission" date="2018-11" db="EMBL/GenBank/DDBJ databases">
        <title>Genome assembly of Steccherinum ochraceum LE-BIN_3174, the white-rot fungus of the Steccherinaceae family (The Residual Polyporoid clade, Polyporales, Basidiomycota).</title>
        <authorList>
            <person name="Fedorova T.V."/>
            <person name="Glazunova O.A."/>
            <person name="Landesman E.O."/>
            <person name="Moiseenko K.V."/>
            <person name="Psurtseva N.V."/>
            <person name="Savinova O.S."/>
            <person name="Shakhova N.V."/>
            <person name="Tyazhelova T.V."/>
            <person name="Vasina D.V."/>
        </authorList>
    </citation>
    <scope>NUCLEOTIDE SEQUENCE [LARGE SCALE GENOMIC DNA]</scope>
    <source>
        <strain evidence="2 3">LE-BIN_3174</strain>
    </source>
</reference>